<dbReference type="HOGENOM" id="CLU_2656265_0_0_1"/>
<gene>
    <name evidence="2" type="ORF">M407DRAFT_241565</name>
</gene>
<reference evidence="2 3" key="1">
    <citation type="submission" date="2014-04" db="EMBL/GenBank/DDBJ databases">
        <authorList>
            <consortium name="DOE Joint Genome Institute"/>
            <person name="Kuo A."/>
            <person name="Girlanda M."/>
            <person name="Perotto S."/>
            <person name="Kohler A."/>
            <person name="Nagy L.G."/>
            <person name="Floudas D."/>
            <person name="Copeland A."/>
            <person name="Barry K.W."/>
            <person name="Cichocki N."/>
            <person name="Veneault-Fourrey C."/>
            <person name="LaButti K."/>
            <person name="Lindquist E.A."/>
            <person name="Lipzen A."/>
            <person name="Lundell T."/>
            <person name="Morin E."/>
            <person name="Murat C."/>
            <person name="Sun H."/>
            <person name="Tunlid A."/>
            <person name="Henrissat B."/>
            <person name="Grigoriev I.V."/>
            <person name="Hibbett D.S."/>
            <person name="Martin F."/>
            <person name="Nordberg H.P."/>
            <person name="Cantor M.N."/>
            <person name="Hua S.X."/>
        </authorList>
    </citation>
    <scope>NUCLEOTIDE SEQUENCE [LARGE SCALE GENOMIC DNA]</scope>
    <source>
        <strain evidence="2 3">MUT 4182</strain>
    </source>
</reference>
<feature type="region of interest" description="Disordered" evidence="1">
    <location>
        <begin position="37"/>
        <end position="76"/>
    </location>
</feature>
<feature type="compositionally biased region" description="Basic and acidic residues" evidence="1">
    <location>
        <begin position="45"/>
        <end position="65"/>
    </location>
</feature>
<keyword evidence="3" id="KW-1185">Reference proteome</keyword>
<sequence length="76" mass="8256">MIPLTHSRSPFSPEVVVHPRTPLSYVPVPMPHPITLSSPKILKPTPDHQPIKVPAREEADSRVERTASFSGGGKPA</sequence>
<protein>
    <submittedName>
        <fullName evidence="2">Uncharacterized protein</fullName>
    </submittedName>
</protein>
<name>A0A0C3MEF4_9AGAM</name>
<dbReference type="Proteomes" id="UP000054248">
    <property type="component" value="Unassembled WGS sequence"/>
</dbReference>
<proteinExistence type="predicted"/>
<accession>A0A0C3MEF4</accession>
<evidence type="ECO:0000256" key="1">
    <source>
        <dbReference type="SAM" id="MobiDB-lite"/>
    </source>
</evidence>
<dbReference type="AlphaFoldDB" id="A0A0C3MEF4"/>
<dbReference type="EMBL" id="KN822957">
    <property type="protein sequence ID" value="KIO32147.1"/>
    <property type="molecule type" value="Genomic_DNA"/>
</dbReference>
<reference evidence="3" key="2">
    <citation type="submission" date="2015-01" db="EMBL/GenBank/DDBJ databases">
        <title>Evolutionary Origins and Diversification of the Mycorrhizal Mutualists.</title>
        <authorList>
            <consortium name="DOE Joint Genome Institute"/>
            <consortium name="Mycorrhizal Genomics Consortium"/>
            <person name="Kohler A."/>
            <person name="Kuo A."/>
            <person name="Nagy L.G."/>
            <person name="Floudas D."/>
            <person name="Copeland A."/>
            <person name="Barry K.W."/>
            <person name="Cichocki N."/>
            <person name="Veneault-Fourrey C."/>
            <person name="LaButti K."/>
            <person name="Lindquist E.A."/>
            <person name="Lipzen A."/>
            <person name="Lundell T."/>
            <person name="Morin E."/>
            <person name="Murat C."/>
            <person name="Riley R."/>
            <person name="Ohm R."/>
            <person name="Sun H."/>
            <person name="Tunlid A."/>
            <person name="Henrissat B."/>
            <person name="Grigoriev I.V."/>
            <person name="Hibbett D.S."/>
            <person name="Martin F."/>
        </authorList>
    </citation>
    <scope>NUCLEOTIDE SEQUENCE [LARGE SCALE GENOMIC DNA]</scope>
    <source>
        <strain evidence="3">MUT 4182</strain>
    </source>
</reference>
<evidence type="ECO:0000313" key="2">
    <source>
        <dbReference type="EMBL" id="KIO32147.1"/>
    </source>
</evidence>
<organism evidence="2 3">
    <name type="scientific">Tulasnella calospora MUT 4182</name>
    <dbReference type="NCBI Taxonomy" id="1051891"/>
    <lineage>
        <taxon>Eukaryota</taxon>
        <taxon>Fungi</taxon>
        <taxon>Dikarya</taxon>
        <taxon>Basidiomycota</taxon>
        <taxon>Agaricomycotina</taxon>
        <taxon>Agaricomycetes</taxon>
        <taxon>Cantharellales</taxon>
        <taxon>Tulasnellaceae</taxon>
        <taxon>Tulasnella</taxon>
    </lineage>
</organism>
<evidence type="ECO:0000313" key="3">
    <source>
        <dbReference type="Proteomes" id="UP000054248"/>
    </source>
</evidence>